<dbReference type="InterPro" id="IPR029127">
    <property type="entry name" value="MvaI_BcnI"/>
</dbReference>
<feature type="domain" description="MvaI/BcnI restriction endonuclease" evidence="1">
    <location>
        <begin position="232"/>
        <end position="468"/>
    </location>
</feature>
<sequence length="488" mass="54601">MTAKTHFPSAFEHFFTSVNDLTLMLKSLGIQKAILKPLPKNANDKNQIYFASDFSVLYNLFDITLAERGPSFSSTKDSSTPGSLIPEGVFNDFSWCKRDGTLVKAKNVKVIIYTQYPEARLSGFISVENDMPQSLSVSFMKDNPECKRILVLGSLPGGACIALVLLNYTDSFAADVAALPGMEGSRICKQITIEHDHRSTLLKQLYGVVKTPRKGCRLDAYGNTLPFTGTQVCGYTLEHALGIVPNSDKDGDINGIELKTHTQEKVTLFTPEPDFGPYTDDFAKFMMMYGYQPAGKSEYRLTGVHRANERNKKTGLTLKIREYRPANPDDKKSDWVRDDNGDKVAFPYDSSTSLTSKLNAVEVVLEDDTGKVAAGWSLTRLMNTWGVKHNDVVYLSASKTANEDQAERELGYEFKVIFEPKVILCQRTSAEHLLKAINDGVIFLDPAPKYVPDDVSKNKRRSQWRVNDIRKAVYSLYDDVKIFNLVDV</sequence>
<protein>
    <recommendedName>
        <fullName evidence="1">MvaI/BcnI restriction endonuclease domain-containing protein</fullName>
    </recommendedName>
</protein>
<dbReference type="InterPro" id="IPR043004">
    <property type="entry name" value="MvaI_BcnI_cat"/>
</dbReference>
<evidence type="ECO:0000313" key="3">
    <source>
        <dbReference type="Proteomes" id="UP000028681"/>
    </source>
</evidence>
<accession>A0A076LR57</accession>
<dbReference type="EMBL" id="CP006664">
    <property type="protein sequence ID" value="AIJ09013.1"/>
    <property type="molecule type" value="Genomic_DNA"/>
</dbReference>
<dbReference type="GeneID" id="33940146"/>
<evidence type="ECO:0000313" key="2">
    <source>
        <dbReference type="EMBL" id="AIJ09013.1"/>
    </source>
</evidence>
<dbReference type="Gene3D" id="3.40.210.20">
    <property type="entry name" value="MvaI/BcnI restriction endonuclease, catalytic domain"/>
    <property type="match status" value="1"/>
</dbReference>
<organism evidence="2 3">
    <name type="scientific">Edwardsiella anguillarum ET080813</name>
    <dbReference type="NCBI Taxonomy" id="667120"/>
    <lineage>
        <taxon>Bacteria</taxon>
        <taxon>Pseudomonadati</taxon>
        <taxon>Pseudomonadota</taxon>
        <taxon>Gammaproteobacteria</taxon>
        <taxon>Enterobacterales</taxon>
        <taxon>Hafniaceae</taxon>
        <taxon>Edwardsiella</taxon>
    </lineage>
</organism>
<dbReference type="Proteomes" id="UP000028681">
    <property type="component" value="Chromosome"/>
</dbReference>
<dbReference type="AlphaFoldDB" id="A0A076LR57"/>
<gene>
    <name evidence="2" type="ORF">ETEE_2576</name>
</gene>
<dbReference type="HOGENOM" id="CLU_046707_0_0_6"/>
<name>A0A076LR57_9GAMM</name>
<dbReference type="KEGG" id="ete:ETEE_2576"/>
<dbReference type="Pfam" id="PF15515">
    <property type="entry name" value="MvaI_BcnI"/>
    <property type="match status" value="1"/>
</dbReference>
<reference evidence="2 3" key="1">
    <citation type="journal article" date="2012" name="PLoS ONE">
        <title>Edwardsiella comparative phylogenomics reveal the new intra/inter-species taxonomic relationships, virulence evolution and niche adaptation mechanisms.</title>
        <authorList>
            <person name="Yang M."/>
            <person name="Lv Y."/>
            <person name="Xiao J."/>
            <person name="Wu H."/>
            <person name="Zheng H."/>
            <person name="Liu Q."/>
            <person name="Zhang Y."/>
            <person name="Wang Q."/>
        </authorList>
    </citation>
    <scope>NUCLEOTIDE SEQUENCE [LARGE SCALE GENOMIC DNA]</scope>
    <source>
        <strain evidence="3">080813</strain>
    </source>
</reference>
<proteinExistence type="predicted"/>
<evidence type="ECO:0000259" key="1">
    <source>
        <dbReference type="Pfam" id="PF15515"/>
    </source>
</evidence>
<dbReference type="REBASE" id="213234">
    <property type="entry name" value="Eta80813ORF2578P"/>
</dbReference>
<dbReference type="RefSeq" id="WP_034165714.1">
    <property type="nucleotide sequence ID" value="NZ_CP006664.1"/>
</dbReference>